<proteinExistence type="predicted"/>
<dbReference type="RefSeq" id="WP_076627430.1">
    <property type="nucleotide sequence ID" value="NZ_CP019312.1"/>
</dbReference>
<protein>
    <recommendedName>
        <fullName evidence="4">DUF502 domain-containing protein</fullName>
    </recommendedName>
</protein>
<dbReference type="EMBL" id="CP019312">
    <property type="protein sequence ID" value="APX11568.1"/>
    <property type="molecule type" value="Genomic_DNA"/>
</dbReference>
<dbReference type="OrthoDB" id="9780267at2"/>
<evidence type="ECO:0000313" key="2">
    <source>
        <dbReference type="EMBL" id="APX11568.1"/>
    </source>
</evidence>
<keyword evidence="1" id="KW-0812">Transmembrane</keyword>
<dbReference type="PANTHER" id="PTHR31876">
    <property type="entry name" value="COV-LIKE PROTEIN 1"/>
    <property type="match status" value="1"/>
</dbReference>
<organism evidence="2 3">
    <name type="scientific">Tateyamaria omphalii</name>
    <dbReference type="NCBI Taxonomy" id="299262"/>
    <lineage>
        <taxon>Bacteria</taxon>
        <taxon>Pseudomonadati</taxon>
        <taxon>Pseudomonadota</taxon>
        <taxon>Alphaproteobacteria</taxon>
        <taxon>Rhodobacterales</taxon>
        <taxon>Roseobacteraceae</taxon>
        <taxon>Tateyamaria</taxon>
    </lineage>
</organism>
<dbReference type="AlphaFoldDB" id="A0A1P8MU48"/>
<gene>
    <name evidence="2" type="ORF">BWR18_07635</name>
</gene>
<feature type="transmembrane region" description="Helical" evidence="1">
    <location>
        <begin position="21"/>
        <end position="44"/>
    </location>
</feature>
<dbReference type="Pfam" id="PF04367">
    <property type="entry name" value="DUF502"/>
    <property type="match status" value="1"/>
</dbReference>
<dbReference type="KEGG" id="tom:BWR18_07635"/>
<dbReference type="STRING" id="299262.BWR18_07635"/>
<accession>A0A1P8MU48</accession>
<feature type="transmembrane region" description="Helical" evidence="1">
    <location>
        <begin position="90"/>
        <end position="111"/>
    </location>
</feature>
<dbReference type="InterPro" id="IPR007462">
    <property type="entry name" value="COV1-like"/>
</dbReference>
<evidence type="ECO:0000313" key="3">
    <source>
        <dbReference type="Proteomes" id="UP000186336"/>
    </source>
</evidence>
<name>A0A1P8MU48_9RHOB</name>
<keyword evidence="3" id="KW-1185">Reference proteome</keyword>
<keyword evidence="1" id="KW-1133">Transmembrane helix</keyword>
<evidence type="ECO:0000256" key="1">
    <source>
        <dbReference type="SAM" id="Phobius"/>
    </source>
</evidence>
<dbReference type="Proteomes" id="UP000186336">
    <property type="component" value="Chromosome"/>
</dbReference>
<sequence length="248" mass="27429">MNTPFDPETPRRPGLFSRLRASFLTGIVVIAPVGLTVWLIWTVIGWVDGFVWPLVPAAWQPDSIVNFWLNNPRFIDQNGVRVPNPDWIHVNVRGVGVIVFLLFTIFVGWIAKGFIGRSLIRWAESLVERTPVVRSIYSGIKQISETIFAQSERSFEKACLIEYPRKGIWAIGFISTTAKGEVSDRAGSTGALLSIFVPTTPNPTSGFLLFFPAEDVIELDMSVEDAAKLVISAGLVYPNGKDPTKPPS</sequence>
<reference evidence="2 3" key="1">
    <citation type="submission" date="2017-01" db="EMBL/GenBank/DDBJ databases">
        <title>Complete genome of Tateyamaria omphalii DOK1-4 isolated from seawater in Dokdo.</title>
        <authorList>
            <person name="Kim J.H."/>
            <person name="Chi W.-J."/>
        </authorList>
    </citation>
    <scope>NUCLEOTIDE SEQUENCE [LARGE SCALE GENOMIC DNA]</scope>
    <source>
        <strain evidence="2 3">DOK1-4</strain>
    </source>
</reference>
<evidence type="ECO:0008006" key="4">
    <source>
        <dbReference type="Google" id="ProtNLM"/>
    </source>
</evidence>
<dbReference type="PANTHER" id="PTHR31876:SF26">
    <property type="entry name" value="PROTEIN LIKE COV 2"/>
    <property type="match status" value="1"/>
</dbReference>
<keyword evidence="1" id="KW-0472">Membrane</keyword>